<feature type="compositionally biased region" description="Basic and acidic residues" evidence="1">
    <location>
        <begin position="366"/>
        <end position="385"/>
    </location>
</feature>
<evidence type="ECO:0000313" key="4">
    <source>
        <dbReference type="Proteomes" id="UP001498398"/>
    </source>
</evidence>
<keyword evidence="2" id="KW-0812">Transmembrane</keyword>
<accession>A0ABR1JG40</accession>
<name>A0ABR1JG40_9AGAR</name>
<protein>
    <submittedName>
        <fullName evidence="3">Uncharacterized protein</fullName>
    </submittedName>
</protein>
<comment type="caution">
    <text evidence="3">The sequence shown here is derived from an EMBL/GenBank/DDBJ whole genome shotgun (WGS) entry which is preliminary data.</text>
</comment>
<keyword evidence="2" id="KW-0472">Membrane</keyword>
<proteinExistence type="predicted"/>
<dbReference type="Proteomes" id="UP001498398">
    <property type="component" value="Unassembled WGS sequence"/>
</dbReference>
<evidence type="ECO:0000256" key="1">
    <source>
        <dbReference type="SAM" id="MobiDB-lite"/>
    </source>
</evidence>
<feature type="transmembrane region" description="Helical" evidence="2">
    <location>
        <begin position="220"/>
        <end position="241"/>
    </location>
</feature>
<evidence type="ECO:0000313" key="3">
    <source>
        <dbReference type="EMBL" id="KAK7461059.1"/>
    </source>
</evidence>
<organism evidence="3 4">
    <name type="scientific">Marasmiellus scandens</name>
    <dbReference type="NCBI Taxonomy" id="2682957"/>
    <lineage>
        <taxon>Eukaryota</taxon>
        <taxon>Fungi</taxon>
        <taxon>Dikarya</taxon>
        <taxon>Basidiomycota</taxon>
        <taxon>Agaricomycotina</taxon>
        <taxon>Agaricomycetes</taxon>
        <taxon>Agaricomycetidae</taxon>
        <taxon>Agaricales</taxon>
        <taxon>Marasmiineae</taxon>
        <taxon>Omphalotaceae</taxon>
        <taxon>Marasmiellus</taxon>
    </lineage>
</organism>
<evidence type="ECO:0000256" key="2">
    <source>
        <dbReference type="SAM" id="Phobius"/>
    </source>
</evidence>
<sequence length="557" mass="60701">MSVMPAPRSVPRAKSQTSPQPLLLIKSSALRVFPAPSSLPMANVSILALPEHSSPQKTTQHVQLAILAVQVVLDRQPFVLLVPAESSFLMDLVSQLVLPAPSNLLRLLRHAKSATLIARHVLVLPLTNVPRVHPIDQPPTRVKAAIRPALHVLDRDTTNCGKGGCTNGTDSVIQGLGVCLSDLVQVPQASGTSSLPPLPSITGLLDPTTVENTTKLKLEWWQILLMALGCAFIFLVFLLCWRRRARKRRAEATKRFAITKRLDEPTGWRGWIGRLFGRRRKVVDPVVGVYPPYSDTPKEDESEEIKLLKLRNAEEARHNREMEKLMLIGDYQYDDLRDRDRDLDRASSIRSKRTSTAPSTLPSLYDLDKSEKRRLDAQRKARELFPDSNNNRLSGPSLYSQMTGQPRNGPDPKQSVKTGAGAVGQSRFSMSTLASSAYSSGSSERGRSKSPMTVTEEYALSVKPKLKLIDVDSPMSSRAPSPSRPVPAPAAPTTTPYIAPAPAPVPIPTFLAPVMATAAAPLGLGLGGGTGGNYWMTPNHTGASSTNVSSRNPFRNT</sequence>
<reference evidence="3 4" key="1">
    <citation type="submission" date="2024-01" db="EMBL/GenBank/DDBJ databases">
        <title>A draft genome for the cacao thread blight pathogen Marasmiellus scandens.</title>
        <authorList>
            <person name="Baruah I.K."/>
            <person name="Leung J."/>
            <person name="Bukari Y."/>
            <person name="Amoako-Attah I."/>
            <person name="Meinhardt L.W."/>
            <person name="Bailey B.A."/>
            <person name="Cohen S.P."/>
        </authorList>
    </citation>
    <scope>NUCLEOTIDE SEQUENCE [LARGE SCALE GENOMIC DNA]</scope>
    <source>
        <strain evidence="3 4">GH-19</strain>
    </source>
</reference>
<keyword evidence="4" id="KW-1185">Reference proteome</keyword>
<feature type="compositionally biased region" description="Polar residues" evidence="1">
    <location>
        <begin position="387"/>
        <end position="406"/>
    </location>
</feature>
<feature type="region of interest" description="Disordered" evidence="1">
    <location>
        <begin position="345"/>
        <end position="428"/>
    </location>
</feature>
<gene>
    <name evidence="3" type="ORF">VKT23_008988</name>
</gene>
<keyword evidence="2" id="KW-1133">Transmembrane helix</keyword>
<feature type="region of interest" description="Disordered" evidence="1">
    <location>
        <begin position="434"/>
        <end position="453"/>
    </location>
</feature>
<dbReference type="EMBL" id="JBANRG010000014">
    <property type="protein sequence ID" value="KAK7461059.1"/>
    <property type="molecule type" value="Genomic_DNA"/>
</dbReference>
<feature type="compositionally biased region" description="Low complexity" evidence="1">
    <location>
        <begin position="434"/>
        <end position="443"/>
    </location>
</feature>